<dbReference type="AlphaFoldDB" id="Q5SMN7"/>
<name>Q5SMN7_ORYSJ</name>
<protein>
    <submittedName>
        <fullName evidence="1">Uncharacterized protein</fullName>
    </submittedName>
</protein>
<gene>
    <name evidence="1" type="primary">P0554A06.13</name>
</gene>
<dbReference type="EMBL" id="AP005919">
    <property type="protein sequence ID" value="BAD72516.1"/>
    <property type="molecule type" value="Genomic_DNA"/>
</dbReference>
<sequence>MRGWRPAARARAVISTARTVKPPGGNRGDFRSGREAENHVISVGSFPNPEAEAGNARTALRGAMMSGRVYGICAPRARALGDGVGRGGGNRNVRGRVTRDCYAIDRSIKLQAPGGRARARGVRKFEWCVCVMRVPGPDRTGVATTKRRRRSAALHCRVVYYAYPTYHHTALHSKFPAGAAPALPCCAGEAATRGR</sequence>
<reference evidence="2" key="1">
    <citation type="journal article" date="2005" name="Nature">
        <title>The map-based sequence of the rice genome.</title>
        <authorList>
            <consortium name="International rice genome sequencing project (IRGSP)"/>
            <person name="Matsumoto T."/>
            <person name="Wu J."/>
            <person name="Kanamori H."/>
            <person name="Katayose Y."/>
            <person name="Fujisawa M."/>
            <person name="Namiki N."/>
            <person name="Mizuno H."/>
            <person name="Yamamoto K."/>
            <person name="Antonio B.A."/>
            <person name="Baba T."/>
            <person name="Sakata K."/>
            <person name="Nagamura Y."/>
            <person name="Aoki H."/>
            <person name="Arikawa K."/>
            <person name="Arita K."/>
            <person name="Bito T."/>
            <person name="Chiden Y."/>
            <person name="Fujitsuka N."/>
            <person name="Fukunaka R."/>
            <person name="Hamada M."/>
            <person name="Harada C."/>
            <person name="Hayashi A."/>
            <person name="Hijishita S."/>
            <person name="Honda M."/>
            <person name="Hosokawa S."/>
            <person name="Ichikawa Y."/>
            <person name="Idonuma A."/>
            <person name="Iijima M."/>
            <person name="Ikeda M."/>
            <person name="Ikeno M."/>
            <person name="Ito K."/>
            <person name="Ito S."/>
            <person name="Ito T."/>
            <person name="Ito Y."/>
            <person name="Ito Y."/>
            <person name="Iwabuchi A."/>
            <person name="Kamiya K."/>
            <person name="Karasawa W."/>
            <person name="Kurita K."/>
            <person name="Katagiri S."/>
            <person name="Kikuta A."/>
            <person name="Kobayashi H."/>
            <person name="Kobayashi N."/>
            <person name="Machita K."/>
            <person name="Maehara T."/>
            <person name="Masukawa M."/>
            <person name="Mizubayashi T."/>
            <person name="Mukai Y."/>
            <person name="Nagasaki H."/>
            <person name="Nagata Y."/>
            <person name="Naito S."/>
            <person name="Nakashima M."/>
            <person name="Nakama Y."/>
            <person name="Nakamichi Y."/>
            <person name="Nakamura M."/>
            <person name="Meguro A."/>
            <person name="Negishi M."/>
            <person name="Ohta I."/>
            <person name="Ohta T."/>
            <person name="Okamoto M."/>
            <person name="Ono N."/>
            <person name="Saji S."/>
            <person name="Sakaguchi M."/>
            <person name="Sakai K."/>
            <person name="Shibata M."/>
            <person name="Shimokawa T."/>
            <person name="Song J."/>
            <person name="Takazaki Y."/>
            <person name="Terasawa K."/>
            <person name="Tsugane M."/>
            <person name="Tsuji K."/>
            <person name="Ueda S."/>
            <person name="Waki K."/>
            <person name="Yamagata H."/>
            <person name="Yamamoto M."/>
            <person name="Yamamoto S."/>
            <person name="Yamane H."/>
            <person name="Yoshiki S."/>
            <person name="Yoshihara R."/>
            <person name="Yukawa K."/>
            <person name="Zhong H."/>
            <person name="Yano M."/>
            <person name="Yuan Q."/>
            <person name="Ouyang S."/>
            <person name="Liu J."/>
            <person name="Jones K.M."/>
            <person name="Gansberger K."/>
            <person name="Moffat K."/>
            <person name="Hill J."/>
            <person name="Bera J."/>
            <person name="Fadrosh D."/>
            <person name="Jin S."/>
            <person name="Johri S."/>
            <person name="Kim M."/>
            <person name="Overton L."/>
            <person name="Reardon M."/>
            <person name="Tsitrin T."/>
            <person name="Vuong H."/>
            <person name="Weaver B."/>
            <person name="Ciecko A."/>
            <person name="Tallon L."/>
            <person name="Jackson J."/>
            <person name="Pai G."/>
            <person name="Aken S.V."/>
            <person name="Utterback T."/>
            <person name="Reidmuller S."/>
            <person name="Feldblyum T."/>
            <person name="Hsiao J."/>
            <person name="Zismann V."/>
            <person name="Iobst S."/>
            <person name="de Vazeille A.R."/>
            <person name="Buell C.R."/>
            <person name="Ying K."/>
            <person name="Li Y."/>
            <person name="Lu T."/>
            <person name="Huang Y."/>
            <person name="Zhao Q."/>
            <person name="Feng Q."/>
            <person name="Zhang L."/>
            <person name="Zhu J."/>
            <person name="Weng Q."/>
            <person name="Mu J."/>
            <person name="Lu Y."/>
            <person name="Fan D."/>
            <person name="Liu Y."/>
            <person name="Guan J."/>
            <person name="Zhang Y."/>
            <person name="Yu S."/>
            <person name="Liu X."/>
            <person name="Zhang Y."/>
            <person name="Hong G."/>
            <person name="Han B."/>
            <person name="Choisne N."/>
            <person name="Demange N."/>
            <person name="Orjeda G."/>
            <person name="Samain S."/>
            <person name="Cattolico L."/>
            <person name="Pelletier E."/>
            <person name="Couloux A."/>
            <person name="Segurens B."/>
            <person name="Wincker P."/>
            <person name="D'Hont A."/>
            <person name="Scarpelli C."/>
            <person name="Weissenbach J."/>
            <person name="Salanoubat M."/>
            <person name="Quetier F."/>
            <person name="Yu Y."/>
            <person name="Kim H.R."/>
            <person name="Rambo T."/>
            <person name="Currie J."/>
            <person name="Collura K."/>
            <person name="Luo M."/>
            <person name="Yang T."/>
            <person name="Ammiraju J.S.S."/>
            <person name="Engler F."/>
            <person name="Soderlund C."/>
            <person name="Wing R.A."/>
            <person name="Palmer L.E."/>
            <person name="de la Bastide M."/>
            <person name="Spiegel L."/>
            <person name="Nascimento L."/>
            <person name="Zutavern T."/>
            <person name="O'Shaughnessy A."/>
            <person name="Dike S."/>
            <person name="Dedhia N."/>
            <person name="Preston R."/>
            <person name="Balija V."/>
            <person name="McCombie W.R."/>
            <person name="Chow T."/>
            <person name="Chen H."/>
            <person name="Chung M."/>
            <person name="Chen C."/>
            <person name="Shaw J."/>
            <person name="Wu H."/>
            <person name="Hsiao K."/>
            <person name="Chao Y."/>
            <person name="Chu M."/>
            <person name="Cheng C."/>
            <person name="Hour A."/>
            <person name="Lee P."/>
            <person name="Lin S."/>
            <person name="Lin Y."/>
            <person name="Liou J."/>
            <person name="Liu S."/>
            <person name="Hsing Y."/>
            <person name="Raghuvanshi S."/>
            <person name="Mohanty A."/>
            <person name="Bharti A.K."/>
            <person name="Gaur A."/>
            <person name="Gupta V."/>
            <person name="Kumar D."/>
            <person name="Ravi V."/>
            <person name="Vij S."/>
            <person name="Kapur A."/>
            <person name="Khurana P."/>
            <person name="Khurana P."/>
            <person name="Khurana J.P."/>
            <person name="Tyagi A.K."/>
            <person name="Gaikwad K."/>
            <person name="Singh A."/>
            <person name="Dalal V."/>
            <person name="Srivastava S."/>
            <person name="Dixit A."/>
            <person name="Pal A.K."/>
            <person name="Ghazi I.A."/>
            <person name="Yadav M."/>
            <person name="Pandit A."/>
            <person name="Bhargava A."/>
            <person name="Sureshbabu K."/>
            <person name="Batra K."/>
            <person name="Sharma T.R."/>
            <person name="Mohapatra T."/>
            <person name="Singh N.K."/>
            <person name="Messing J."/>
            <person name="Nelson A.B."/>
            <person name="Fuks G."/>
            <person name="Kavchok S."/>
            <person name="Keizer G."/>
            <person name="Linton E."/>
            <person name="Llaca V."/>
            <person name="Song R."/>
            <person name="Tanyolac B."/>
            <person name="Young S."/>
            <person name="Ho-Il K."/>
            <person name="Hahn J.H."/>
            <person name="Sangsakoo G."/>
            <person name="Vanavichit A."/>
            <person name="de Mattos Luiz.A.T."/>
            <person name="Zimmer P.D."/>
            <person name="Malone G."/>
            <person name="Dellagostin O."/>
            <person name="de Oliveira A.C."/>
            <person name="Bevan M."/>
            <person name="Bancroft I."/>
            <person name="Minx P."/>
            <person name="Cordum H."/>
            <person name="Wilson R."/>
            <person name="Cheng Z."/>
            <person name="Jin W."/>
            <person name="Jiang J."/>
            <person name="Leong S.A."/>
            <person name="Iwama H."/>
            <person name="Gojobori T."/>
            <person name="Itoh T."/>
            <person name="Niimura Y."/>
            <person name="Fujii Y."/>
            <person name="Habara T."/>
            <person name="Sakai H."/>
            <person name="Sato Y."/>
            <person name="Wilson G."/>
            <person name="Kumar K."/>
            <person name="McCouch S."/>
            <person name="Juretic N."/>
            <person name="Hoen D."/>
            <person name="Wright S."/>
            <person name="Bruskiewich R."/>
            <person name="Bureau T."/>
            <person name="Miyao A."/>
            <person name="Hirochika H."/>
            <person name="Nishikawa T."/>
            <person name="Kadowaki K."/>
            <person name="Sugiura M."/>
            <person name="Burr B."/>
            <person name="Sasaki T."/>
        </authorList>
    </citation>
    <scope>NUCLEOTIDE SEQUENCE [LARGE SCALE GENOMIC DNA]</scope>
    <source>
        <strain evidence="2">cv. Nipponbare</strain>
    </source>
</reference>
<evidence type="ECO:0000313" key="1">
    <source>
        <dbReference type="EMBL" id="BAD72516.1"/>
    </source>
</evidence>
<accession>Q5SMN7</accession>
<evidence type="ECO:0000313" key="2">
    <source>
        <dbReference type="Proteomes" id="UP000000763"/>
    </source>
</evidence>
<proteinExistence type="predicted"/>
<reference evidence="2" key="2">
    <citation type="journal article" date="2008" name="Nucleic Acids Res.">
        <title>The rice annotation project database (RAP-DB): 2008 update.</title>
        <authorList>
            <consortium name="The rice annotation project (RAP)"/>
        </authorList>
    </citation>
    <scope>GENOME REANNOTATION</scope>
    <source>
        <strain evidence="2">cv. Nipponbare</strain>
    </source>
</reference>
<dbReference type="Proteomes" id="UP000000763">
    <property type="component" value="Chromosome 6"/>
</dbReference>
<organism evidence="1 2">
    <name type="scientific">Oryza sativa subsp. japonica</name>
    <name type="common">Rice</name>
    <dbReference type="NCBI Taxonomy" id="39947"/>
    <lineage>
        <taxon>Eukaryota</taxon>
        <taxon>Viridiplantae</taxon>
        <taxon>Streptophyta</taxon>
        <taxon>Embryophyta</taxon>
        <taxon>Tracheophyta</taxon>
        <taxon>Spermatophyta</taxon>
        <taxon>Magnoliopsida</taxon>
        <taxon>Liliopsida</taxon>
        <taxon>Poales</taxon>
        <taxon>Poaceae</taxon>
        <taxon>BOP clade</taxon>
        <taxon>Oryzoideae</taxon>
        <taxon>Oryzeae</taxon>
        <taxon>Oryzinae</taxon>
        <taxon>Oryza</taxon>
        <taxon>Oryza sativa</taxon>
    </lineage>
</organism>